<gene>
    <name evidence="1" type="ORF">OKA104_LOCUS32085</name>
</gene>
<proteinExistence type="predicted"/>
<dbReference type="AlphaFoldDB" id="A0A819RJB5"/>
<protein>
    <submittedName>
        <fullName evidence="1">Uncharacterized protein</fullName>
    </submittedName>
</protein>
<organism evidence="1 2">
    <name type="scientific">Adineta steineri</name>
    <dbReference type="NCBI Taxonomy" id="433720"/>
    <lineage>
        <taxon>Eukaryota</taxon>
        <taxon>Metazoa</taxon>
        <taxon>Spiralia</taxon>
        <taxon>Gnathifera</taxon>
        <taxon>Rotifera</taxon>
        <taxon>Eurotatoria</taxon>
        <taxon>Bdelloidea</taxon>
        <taxon>Adinetida</taxon>
        <taxon>Adinetidae</taxon>
        <taxon>Adineta</taxon>
    </lineage>
</organism>
<evidence type="ECO:0000313" key="1">
    <source>
        <dbReference type="EMBL" id="CAF4039603.1"/>
    </source>
</evidence>
<dbReference type="Proteomes" id="UP000663881">
    <property type="component" value="Unassembled WGS sequence"/>
</dbReference>
<accession>A0A819RJB5</accession>
<dbReference type="EMBL" id="CAJOAY010003778">
    <property type="protein sequence ID" value="CAF4039603.1"/>
    <property type="molecule type" value="Genomic_DNA"/>
</dbReference>
<comment type="caution">
    <text evidence="1">The sequence shown here is derived from an EMBL/GenBank/DDBJ whole genome shotgun (WGS) entry which is preliminary data.</text>
</comment>
<name>A0A819RJB5_9BILA</name>
<reference evidence="1" key="1">
    <citation type="submission" date="2021-02" db="EMBL/GenBank/DDBJ databases">
        <authorList>
            <person name="Nowell W R."/>
        </authorList>
    </citation>
    <scope>NUCLEOTIDE SEQUENCE</scope>
</reference>
<sequence>MTNASSLETFDGGPITPMYDVEETLLKKVCNLMFPTKKSWLHFCQSLFEGGSIIDHYIGEYTPTDLDVDVENAALYHDMCQFLIKHGDNNIKEKSVLLVDPSDLQETPIGNLNLVCDYVNARVLPYTDEIIRLTKQHLHEVLADNTKLSLSLLRPEPYLCTISRSAIDELTLGLNRSLLGKLWTVDSLKASSISNTGRRRG</sequence>
<evidence type="ECO:0000313" key="2">
    <source>
        <dbReference type="Proteomes" id="UP000663881"/>
    </source>
</evidence>